<evidence type="ECO:0000256" key="4">
    <source>
        <dbReference type="ARBA" id="ARBA00022490"/>
    </source>
</evidence>
<evidence type="ECO:0000256" key="10">
    <source>
        <dbReference type="ARBA" id="ARBA00023242"/>
    </source>
</evidence>
<evidence type="ECO:0000313" key="14">
    <source>
        <dbReference type="Proteomes" id="UP000826234"/>
    </source>
</evidence>
<evidence type="ECO:0000256" key="7">
    <source>
        <dbReference type="ARBA" id="ARBA00022776"/>
    </source>
</evidence>
<dbReference type="InterPro" id="IPR026756">
    <property type="entry name" value="NuSAP"/>
</dbReference>
<protein>
    <recommendedName>
        <fullName evidence="15">NUSAP protein</fullName>
    </recommendedName>
</protein>
<evidence type="ECO:0000256" key="2">
    <source>
        <dbReference type="ARBA" id="ARBA00004186"/>
    </source>
</evidence>
<feature type="compositionally biased region" description="Polar residues" evidence="12">
    <location>
        <begin position="248"/>
        <end position="257"/>
    </location>
</feature>
<feature type="compositionally biased region" description="Basic and acidic residues" evidence="12">
    <location>
        <begin position="111"/>
        <end position="121"/>
    </location>
</feature>
<gene>
    <name evidence="13" type="ORF">JD844_021266</name>
</gene>
<keyword evidence="8" id="KW-0238">DNA-binding</keyword>
<feature type="region of interest" description="Disordered" evidence="12">
    <location>
        <begin position="370"/>
        <end position="390"/>
    </location>
</feature>
<evidence type="ECO:0000256" key="8">
    <source>
        <dbReference type="ARBA" id="ARBA00023125"/>
    </source>
</evidence>
<keyword evidence="5" id="KW-0132">Cell division</keyword>
<keyword evidence="7" id="KW-0498">Mitosis</keyword>
<organism evidence="13 14">
    <name type="scientific">Phrynosoma platyrhinos</name>
    <name type="common">Desert horned lizard</name>
    <dbReference type="NCBI Taxonomy" id="52577"/>
    <lineage>
        <taxon>Eukaryota</taxon>
        <taxon>Metazoa</taxon>
        <taxon>Chordata</taxon>
        <taxon>Craniata</taxon>
        <taxon>Vertebrata</taxon>
        <taxon>Euteleostomi</taxon>
        <taxon>Lepidosauria</taxon>
        <taxon>Squamata</taxon>
        <taxon>Bifurcata</taxon>
        <taxon>Unidentata</taxon>
        <taxon>Episquamata</taxon>
        <taxon>Toxicofera</taxon>
        <taxon>Iguania</taxon>
        <taxon>Phrynosomatidae</taxon>
        <taxon>Phrynosomatinae</taxon>
        <taxon>Phrynosoma</taxon>
    </lineage>
</organism>
<feature type="region of interest" description="Disordered" evidence="12">
    <location>
        <begin position="225"/>
        <end position="258"/>
    </location>
</feature>
<keyword evidence="14" id="KW-1185">Reference proteome</keyword>
<accession>A0ABQ7STJ2</accession>
<keyword evidence="4" id="KW-0963">Cytoplasm</keyword>
<dbReference type="PANTHER" id="PTHR15874">
    <property type="entry name" value="NUCLEOLAR AND SPINDLE-ASSOCIATED PROTEIN 1"/>
    <property type="match status" value="1"/>
</dbReference>
<keyword evidence="6" id="KW-0493">Microtubule</keyword>
<evidence type="ECO:0000313" key="13">
    <source>
        <dbReference type="EMBL" id="KAH0620614.1"/>
    </source>
</evidence>
<evidence type="ECO:0000256" key="6">
    <source>
        <dbReference type="ARBA" id="ARBA00022701"/>
    </source>
</evidence>
<sequence>ADKLLNVLKQHFYEVVQENGSMVKNRTSPATDTEECDSSQIFVNLSMVTKKRRKLNRHTKQESLEIKNFYEANPEHHPEKEDAESGTILKMNQDECGTKSIMTGNLAEKSATPDHEKDNIARQKTTKSDTPMNSLSGKKLYKGNLPKSVKRGISTTPNFKKLHEAQFKKMLSIDDYIERKNKMICNFSNSVNEAKMLAKKNNYLNTSQKETLNSNSKICSNGILFSPHPQRSRPAPACTPVNLRRSSRNSPGTSNKSILYRKSAFSSTGLSATKMNVRFTESTKDNEHKRSLIKTPSRKSPFLNDCSPGSQKNDKYVTRKNITGSITKCQAPRNSAVTPSKFVTHTAEPSSTKKSVFDLQASLSRPLNYQPHRGKLKPWGKSKENQSTCSHKRDLKQPLLQTRQVYDPVLSCNLPKAIAKTCTYPVTLFLYQATVQDLKHKLLYRE</sequence>
<dbReference type="PANTHER" id="PTHR15874:SF1">
    <property type="entry name" value="NUCLEOLAR AND SPINDLE-ASSOCIATED PROTEIN 1"/>
    <property type="match status" value="1"/>
</dbReference>
<reference evidence="13 14" key="1">
    <citation type="journal article" date="2022" name="Gigascience">
        <title>A chromosome-level genome assembly and annotation of the desert horned lizard, Phrynosoma platyrhinos, provides insight into chromosomal rearrangements among reptiles.</title>
        <authorList>
            <person name="Koochekian N."/>
            <person name="Ascanio A."/>
            <person name="Farleigh K."/>
            <person name="Card D.C."/>
            <person name="Schield D.R."/>
            <person name="Castoe T.A."/>
            <person name="Jezkova T."/>
        </authorList>
    </citation>
    <scope>NUCLEOTIDE SEQUENCE [LARGE SCALE GENOMIC DNA]</scope>
    <source>
        <strain evidence="13">NK-2021</strain>
    </source>
</reference>
<dbReference type="EMBL" id="JAIPUX010003289">
    <property type="protein sequence ID" value="KAH0620614.1"/>
    <property type="molecule type" value="Genomic_DNA"/>
</dbReference>
<feature type="non-terminal residue" evidence="13">
    <location>
        <position position="1"/>
    </location>
</feature>
<evidence type="ECO:0000256" key="5">
    <source>
        <dbReference type="ARBA" id="ARBA00022618"/>
    </source>
</evidence>
<keyword evidence="10" id="KW-0539">Nucleus</keyword>
<evidence type="ECO:0008006" key="15">
    <source>
        <dbReference type="Google" id="ProtNLM"/>
    </source>
</evidence>
<dbReference type="Proteomes" id="UP000826234">
    <property type="component" value="Unassembled WGS sequence"/>
</dbReference>
<evidence type="ECO:0000256" key="3">
    <source>
        <dbReference type="ARBA" id="ARBA00009702"/>
    </source>
</evidence>
<evidence type="ECO:0000256" key="12">
    <source>
        <dbReference type="SAM" id="MobiDB-lite"/>
    </source>
</evidence>
<evidence type="ECO:0000256" key="11">
    <source>
        <dbReference type="ARBA" id="ARBA00023306"/>
    </source>
</evidence>
<feature type="compositionally biased region" description="Basic and acidic residues" evidence="12">
    <location>
        <begin position="281"/>
        <end position="290"/>
    </location>
</feature>
<comment type="subcellular location">
    <subcellularLocation>
        <location evidence="2">Cytoplasm</location>
        <location evidence="2">Cytoskeleton</location>
        <location evidence="2">Spindle</location>
    </subcellularLocation>
    <subcellularLocation>
        <location evidence="1">Nucleus</location>
    </subcellularLocation>
</comment>
<feature type="region of interest" description="Disordered" evidence="12">
    <location>
        <begin position="104"/>
        <end position="149"/>
    </location>
</feature>
<keyword evidence="9" id="KW-0206">Cytoskeleton</keyword>
<evidence type="ECO:0000256" key="9">
    <source>
        <dbReference type="ARBA" id="ARBA00023212"/>
    </source>
</evidence>
<keyword evidence="11" id="KW-0131">Cell cycle</keyword>
<dbReference type="Pfam" id="PF16006">
    <property type="entry name" value="NUSAP"/>
    <property type="match status" value="1"/>
</dbReference>
<proteinExistence type="inferred from homology"/>
<feature type="region of interest" description="Disordered" evidence="12">
    <location>
        <begin position="281"/>
        <end position="315"/>
    </location>
</feature>
<comment type="caution">
    <text evidence="13">The sequence shown here is derived from an EMBL/GenBank/DDBJ whole genome shotgun (WGS) entry which is preliminary data.</text>
</comment>
<name>A0ABQ7STJ2_PHRPL</name>
<evidence type="ECO:0000256" key="1">
    <source>
        <dbReference type="ARBA" id="ARBA00004123"/>
    </source>
</evidence>
<comment type="similarity">
    <text evidence="3">Belongs to the NUSAP family.</text>
</comment>